<reference evidence="23" key="1">
    <citation type="journal article" date="2023" name="PhytoFront">
        <title>Draft Genome Resources of Seven Strains of Tilletia horrida, Causal Agent of Kernel Smut of Rice.</title>
        <authorList>
            <person name="Khanal S."/>
            <person name="Antony Babu S."/>
            <person name="Zhou X.G."/>
        </authorList>
    </citation>
    <scope>NUCLEOTIDE SEQUENCE</scope>
    <source>
        <strain evidence="23">TX6</strain>
    </source>
</reference>
<feature type="binding site" evidence="20">
    <location>
        <position position="293"/>
    </location>
    <ligand>
        <name>NADP(+)</name>
        <dbReference type="ChEBI" id="CHEBI:58349"/>
    </ligand>
</feature>
<comment type="function">
    <text evidence="20">This enzyme is required for electron transfer from NADP to cytochrome P450 in microsomes. It can also provide electron transfer to heme oxygenase and cytochrome B5. Involved in ergosterol biosynthesis.</text>
</comment>
<keyword evidence="24" id="KW-1185">Reference proteome</keyword>
<evidence type="ECO:0000256" key="3">
    <source>
        <dbReference type="ARBA" id="ARBA00022630"/>
    </source>
</evidence>
<dbReference type="AlphaFoldDB" id="A0AAN6K177"/>
<dbReference type="GO" id="GO:0050660">
    <property type="term" value="F:flavin adenine dinucleotide binding"/>
    <property type="evidence" value="ECO:0007669"/>
    <property type="project" value="UniProtKB-UniRule"/>
</dbReference>
<keyword evidence="4 20" id="KW-0288">FMN</keyword>
<feature type="domain" description="Flavodoxin-like" evidence="21">
    <location>
        <begin position="70"/>
        <end position="219"/>
    </location>
</feature>
<keyword evidence="2 20" id="KW-0444">Lipid biosynthesis</keyword>
<dbReference type="GO" id="GO:0005789">
    <property type="term" value="C:endoplasmic reticulum membrane"/>
    <property type="evidence" value="ECO:0007669"/>
    <property type="project" value="UniProtKB-SubCell"/>
</dbReference>
<keyword evidence="7 20" id="KW-0256">Endoplasmic reticulum</keyword>
<keyword evidence="11" id="KW-1133">Transmembrane helix</keyword>
<proteinExistence type="inferred from homology"/>
<comment type="similarity">
    <text evidence="20">Belongs to the NADPH--cytochrome P450 reductase family.</text>
</comment>
<keyword evidence="1 20" id="KW-1003">Cell membrane</keyword>
<dbReference type="EC" id="1.6.2.4" evidence="20"/>
<evidence type="ECO:0000256" key="15">
    <source>
        <dbReference type="ARBA" id="ARBA00023128"/>
    </source>
</evidence>
<evidence type="ECO:0000256" key="2">
    <source>
        <dbReference type="ARBA" id="ARBA00022516"/>
    </source>
</evidence>
<keyword evidence="10 20" id="KW-0752">Steroid biosynthesis</keyword>
<feature type="binding site" evidence="20">
    <location>
        <begin position="497"/>
        <end position="500"/>
    </location>
    <ligand>
        <name>FAD</name>
        <dbReference type="ChEBI" id="CHEBI:57692"/>
    </ligand>
</feature>
<dbReference type="Gene3D" id="2.40.30.10">
    <property type="entry name" value="Translation factors"/>
    <property type="match status" value="2"/>
</dbReference>
<feature type="binding site" evidence="20">
    <location>
        <position position="571"/>
    </location>
    <ligand>
        <name>NADP(+)</name>
        <dbReference type="ChEBI" id="CHEBI:58349"/>
    </ligand>
</feature>
<feature type="domain" description="FAD-binding FR-type" evidence="22">
    <location>
        <begin position="272"/>
        <end position="557"/>
    </location>
</feature>
<evidence type="ECO:0000256" key="16">
    <source>
        <dbReference type="ARBA" id="ARBA00023136"/>
    </source>
</evidence>
<dbReference type="Proteomes" id="UP001176517">
    <property type="component" value="Unassembled WGS sequence"/>
</dbReference>
<dbReference type="FunFam" id="2.40.30.10:FF:000100">
    <property type="entry name" value="NADPH--cytochrome P450 reductase"/>
    <property type="match status" value="1"/>
</dbReference>
<dbReference type="PRINTS" id="PR00371">
    <property type="entry name" value="FPNCR"/>
</dbReference>
<protein>
    <recommendedName>
        <fullName evidence="20">NADPH--cytochrome P450 reductase</fullName>
        <shortName evidence="20">CPR</shortName>
        <shortName evidence="20">P450R</shortName>
        <ecNumber evidence="20">1.6.2.4</ecNumber>
    </recommendedName>
</protein>
<dbReference type="FunFam" id="1.20.990.10:FF:000009">
    <property type="entry name" value="NADPH--cytochrome P450 reductase"/>
    <property type="match status" value="1"/>
</dbReference>
<dbReference type="InterPro" id="IPR001709">
    <property type="entry name" value="Flavoprot_Pyr_Nucl_cyt_Rdtase"/>
</dbReference>
<sequence>MASQTDLIVLVLGGILAVLYLFRSSILPNKDKLGSSALSSKIANGSAAAAASASNANDYVAQLTENKKRIVIFYGSQTGTAEEYAVKIAKEAKSRFGTSSLVLDPEECEFDKLDQIPEDCVAIFVMATYGEGEPTDNSVGLMEFLADENVSFSNGDRLENLNYVMFGLGNRTYEHYNEIARKLDSRLLGLGAKRIGDRGEGDDDKSMEEDYLAWKDGMFEKLASELNFEEGGGGDVADFKVSEIDTYDDTKVFKGELSARMLHGTKGIHDAKNPYPAPVKVARELFVEGKADRSCVHIEFDIEGSGISYNHGDHLAVWATNPEPFVDRTLAVLGLSDKRETVIDVESLDPTLAKVPFPVPTTYEAVFRHYLDITAPAGRQVLAQLAKFAPSESARAELEKMGSDKSYYQTKVADQSLRLAEALQVAAGDNLDSPTLDSVTKWGIPFDRIISAVPRSGPRFYSISSSPKLHPKTIHVTAVVLRYQAKNPSRPDAYIHGLATNYLSTVKMVLNKESPTGPKDPRFGTPMYELAGPRNAYTRDSIIRVPVHVRRSNFRLPTSPKIPVIMVGPGTGVAPFRSFVQERVAAAERAREKNGENALAEWGDIHLFYGCRHSSEDYLYRDEWPEYEAKLGGKFKMAVSVSREKFKPDGSKLYVQDLIYERRAELVKDILERRAYIFICGEAKGMSHDVENVLIKILGEAKGSEAAGKQEIKMLKERSRMLLDVWS</sequence>
<feature type="binding site" evidence="20">
    <location>
        <begin position="652"/>
        <end position="656"/>
    </location>
    <ligand>
        <name>NADP(+)</name>
        <dbReference type="ChEBI" id="CHEBI:58349"/>
    </ligand>
</feature>
<keyword evidence="12 20" id="KW-0560">Oxidoreductase</keyword>
<feature type="binding site" evidence="20">
    <location>
        <position position="689"/>
    </location>
    <ligand>
        <name>NADP(+)</name>
        <dbReference type="ChEBI" id="CHEBI:58349"/>
    </ligand>
</feature>
<evidence type="ECO:0000256" key="13">
    <source>
        <dbReference type="ARBA" id="ARBA00023011"/>
    </source>
</evidence>
<keyword evidence="5" id="KW-0812">Transmembrane</keyword>
<dbReference type="InterPro" id="IPR008254">
    <property type="entry name" value="Flavodoxin/NO_synth"/>
</dbReference>
<keyword evidence="9 20" id="KW-0521">NADP</keyword>
<evidence type="ECO:0000256" key="6">
    <source>
        <dbReference type="ARBA" id="ARBA00022787"/>
    </source>
</evidence>
<feature type="binding site" evidence="20">
    <location>
        <position position="203"/>
    </location>
    <ligand>
        <name>FMN</name>
        <dbReference type="ChEBI" id="CHEBI:58210"/>
    </ligand>
</feature>
<evidence type="ECO:0000256" key="9">
    <source>
        <dbReference type="ARBA" id="ARBA00022857"/>
    </source>
</evidence>
<dbReference type="Gene3D" id="3.40.50.80">
    <property type="entry name" value="Nucleotide-binding domain of ferredoxin-NADP reductase (FNR) module"/>
    <property type="match status" value="1"/>
</dbReference>
<comment type="caution">
    <text evidence="20">Lacks conserved residue(s) required for the propagation of feature annotation.</text>
</comment>
<dbReference type="InterPro" id="IPR001094">
    <property type="entry name" value="Flavdoxin-like"/>
</dbReference>
<dbReference type="GO" id="GO:0010181">
    <property type="term" value="F:FMN binding"/>
    <property type="evidence" value="ECO:0007669"/>
    <property type="project" value="UniProtKB-UniRule"/>
</dbReference>
<evidence type="ECO:0000256" key="11">
    <source>
        <dbReference type="ARBA" id="ARBA00022989"/>
    </source>
</evidence>
<dbReference type="PRINTS" id="PR00369">
    <property type="entry name" value="FLAVODOXIN"/>
</dbReference>
<comment type="similarity">
    <text evidence="20">In the C-terminal section; belongs to the flavoprotein pyridine nucleotide cytochrome reductase family.</text>
</comment>
<evidence type="ECO:0000259" key="22">
    <source>
        <dbReference type="PROSITE" id="PS51384"/>
    </source>
</evidence>
<evidence type="ECO:0000313" key="24">
    <source>
        <dbReference type="Proteomes" id="UP001176517"/>
    </source>
</evidence>
<comment type="cofactor">
    <cofactor evidence="20">
        <name>FAD</name>
        <dbReference type="ChEBI" id="CHEBI:57692"/>
    </cofactor>
    <text evidence="20">Binds 1 FAD per monomer.</text>
</comment>
<evidence type="ECO:0000256" key="10">
    <source>
        <dbReference type="ARBA" id="ARBA00022955"/>
    </source>
</evidence>
<dbReference type="SUPFAM" id="SSF52218">
    <property type="entry name" value="Flavoproteins"/>
    <property type="match status" value="1"/>
</dbReference>
<gene>
    <name evidence="23" type="ORF">OC846_000039</name>
</gene>
<dbReference type="PIRSF" id="PIRSF000208">
    <property type="entry name" value="P450R"/>
    <property type="match status" value="1"/>
</dbReference>
<dbReference type="InterPro" id="IPR029039">
    <property type="entry name" value="Flavoprotein-like_sf"/>
</dbReference>
<comment type="similarity">
    <text evidence="20">In the N-terminal section; belongs to the flavodoxin family.</text>
</comment>
<feature type="binding site" evidence="20">
    <location>
        <begin position="127"/>
        <end position="130"/>
    </location>
    <ligand>
        <name>FMN</name>
        <dbReference type="ChEBI" id="CHEBI:58210"/>
    </ligand>
</feature>
<keyword evidence="13 20" id="KW-0756">Sterol biosynthesis</keyword>
<dbReference type="GO" id="GO:0005741">
    <property type="term" value="C:mitochondrial outer membrane"/>
    <property type="evidence" value="ECO:0007669"/>
    <property type="project" value="UniProtKB-SubCell"/>
</dbReference>
<dbReference type="FunFam" id="3.40.50.80:FF:000018">
    <property type="entry name" value="NADPH--cytochrome P450 reductase"/>
    <property type="match status" value="1"/>
</dbReference>
<dbReference type="GO" id="GO:0003958">
    <property type="term" value="F:NADPH-hemoprotein reductase activity"/>
    <property type="evidence" value="ECO:0007669"/>
    <property type="project" value="UniProtKB-UniRule"/>
</dbReference>
<evidence type="ECO:0000256" key="17">
    <source>
        <dbReference type="ARBA" id="ARBA00023166"/>
    </source>
</evidence>
<dbReference type="PANTHER" id="PTHR19384:SF17">
    <property type="entry name" value="NADPH--CYTOCHROME P450 REDUCTASE"/>
    <property type="match status" value="1"/>
</dbReference>
<dbReference type="SUPFAM" id="SSF52343">
    <property type="entry name" value="Ferredoxin reductase-like, C-terminal NADP-linked domain"/>
    <property type="match status" value="1"/>
</dbReference>
<keyword evidence="8 20" id="KW-0274">FAD</keyword>
<dbReference type="Gene3D" id="1.20.990.10">
    <property type="entry name" value="NADPH-cytochrome p450 Reductase, Chain A, domain 3"/>
    <property type="match status" value="1"/>
</dbReference>
<evidence type="ECO:0000256" key="14">
    <source>
        <dbReference type="ARBA" id="ARBA00023098"/>
    </source>
</evidence>
<dbReference type="InterPro" id="IPR039261">
    <property type="entry name" value="FNR_nucleotide-bd"/>
</dbReference>
<dbReference type="InterPro" id="IPR023173">
    <property type="entry name" value="NADPH_Cyt_P450_Rdtase_alpha"/>
</dbReference>
<dbReference type="InterPro" id="IPR023208">
    <property type="entry name" value="P450R"/>
</dbReference>
<evidence type="ECO:0000256" key="8">
    <source>
        <dbReference type="ARBA" id="ARBA00022827"/>
    </source>
</evidence>
<comment type="catalytic activity">
    <reaction evidence="19 20">
        <text>2 oxidized [cytochrome P450] + NADPH = 2 reduced [cytochrome P450] + NADP(+) + H(+)</text>
        <dbReference type="Rhea" id="RHEA:24040"/>
        <dbReference type="Rhea" id="RHEA-COMP:14627"/>
        <dbReference type="Rhea" id="RHEA-COMP:14628"/>
        <dbReference type="ChEBI" id="CHEBI:15378"/>
        <dbReference type="ChEBI" id="CHEBI:55376"/>
        <dbReference type="ChEBI" id="CHEBI:57783"/>
        <dbReference type="ChEBI" id="CHEBI:58349"/>
        <dbReference type="ChEBI" id="CHEBI:60344"/>
        <dbReference type="EC" id="1.6.2.4"/>
    </reaction>
</comment>
<evidence type="ECO:0000256" key="12">
    <source>
        <dbReference type="ARBA" id="ARBA00023002"/>
    </source>
</evidence>
<evidence type="ECO:0000256" key="18">
    <source>
        <dbReference type="ARBA" id="ARBA00023221"/>
    </source>
</evidence>
<evidence type="ECO:0000256" key="4">
    <source>
        <dbReference type="ARBA" id="ARBA00022643"/>
    </source>
</evidence>
<dbReference type="InterPro" id="IPR003097">
    <property type="entry name" value="CysJ-like_FAD-binding"/>
</dbReference>
<evidence type="ECO:0000256" key="7">
    <source>
        <dbReference type="ARBA" id="ARBA00022824"/>
    </source>
</evidence>
<feature type="binding site" evidence="20">
    <location>
        <begin position="76"/>
        <end position="81"/>
    </location>
    <ligand>
        <name>FMN</name>
        <dbReference type="ChEBI" id="CHEBI:58210"/>
    </ligand>
</feature>
<feature type="binding site" evidence="20">
    <location>
        <position position="483"/>
    </location>
    <ligand>
        <name>FAD</name>
        <dbReference type="ChEBI" id="CHEBI:57692"/>
    </ligand>
</feature>
<dbReference type="PANTHER" id="PTHR19384">
    <property type="entry name" value="NITRIC OXIDE SYNTHASE-RELATED"/>
    <property type="match status" value="1"/>
</dbReference>
<keyword evidence="6 20" id="KW-1000">Mitochondrion outer membrane</keyword>
<feature type="binding site" evidence="20">
    <location>
        <begin position="642"/>
        <end position="643"/>
    </location>
    <ligand>
        <name>NADP(+)</name>
        <dbReference type="ChEBI" id="CHEBI:58349"/>
    </ligand>
</feature>
<evidence type="ECO:0000256" key="5">
    <source>
        <dbReference type="ARBA" id="ARBA00022692"/>
    </source>
</evidence>
<dbReference type="InterPro" id="IPR017938">
    <property type="entry name" value="Riboflavin_synthase-like_b-brl"/>
</dbReference>
<dbReference type="PROSITE" id="PS50902">
    <property type="entry name" value="FLAVODOXIN_LIKE"/>
    <property type="match status" value="1"/>
</dbReference>
<dbReference type="CDD" id="cd06204">
    <property type="entry name" value="CYPOR"/>
    <property type="match status" value="1"/>
</dbReference>
<accession>A0AAN6K177</accession>
<dbReference type="GO" id="GO:0006696">
    <property type="term" value="P:ergosterol biosynthetic process"/>
    <property type="evidence" value="ECO:0007669"/>
    <property type="project" value="UniProtKB-UniRule"/>
</dbReference>
<feature type="binding site" evidence="20">
    <location>
        <begin position="477"/>
        <end position="479"/>
    </location>
    <ligand>
        <name>FAD</name>
        <dbReference type="ChEBI" id="CHEBI:57692"/>
    </ligand>
</feature>
<evidence type="ECO:0000256" key="20">
    <source>
        <dbReference type="HAMAP-Rule" id="MF_03212"/>
    </source>
</evidence>
<keyword evidence="3 20" id="KW-0285">Flavoprotein</keyword>
<dbReference type="EMBL" id="JAPDMZ010000001">
    <property type="protein sequence ID" value="KAK0558047.1"/>
    <property type="molecule type" value="Genomic_DNA"/>
</dbReference>
<dbReference type="HAMAP" id="MF_03212">
    <property type="entry name" value="NCPR"/>
    <property type="match status" value="1"/>
</dbReference>
<feature type="binding site" evidence="20">
    <location>
        <begin position="168"/>
        <end position="177"/>
    </location>
    <ligand>
        <name>FMN</name>
        <dbReference type="ChEBI" id="CHEBI:58210"/>
    </ligand>
</feature>
<dbReference type="Gene3D" id="3.40.50.360">
    <property type="match status" value="1"/>
</dbReference>
<evidence type="ECO:0000313" key="23">
    <source>
        <dbReference type="EMBL" id="KAK0558047.1"/>
    </source>
</evidence>
<dbReference type="FunFam" id="3.40.50.360:FF:000024">
    <property type="entry name" value="NADPH--cytochrome P450 reductase"/>
    <property type="match status" value="1"/>
</dbReference>
<dbReference type="GO" id="GO:0005886">
    <property type="term" value="C:plasma membrane"/>
    <property type="evidence" value="ECO:0007669"/>
    <property type="project" value="UniProtKB-SubCell"/>
</dbReference>
<dbReference type="Pfam" id="PF00258">
    <property type="entry name" value="Flavodoxin_1"/>
    <property type="match status" value="1"/>
</dbReference>
<comment type="cofactor">
    <cofactor evidence="20">
        <name>FMN</name>
        <dbReference type="ChEBI" id="CHEBI:58210"/>
    </cofactor>
    <text evidence="20">Binds 1 FMN per monomer.</text>
</comment>
<dbReference type="GO" id="GO:0005829">
    <property type="term" value="C:cytosol"/>
    <property type="evidence" value="ECO:0007669"/>
    <property type="project" value="TreeGrafter"/>
</dbReference>
<evidence type="ECO:0000256" key="1">
    <source>
        <dbReference type="ARBA" id="ARBA00022475"/>
    </source>
</evidence>
<dbReference type="PROSITE" id="PS51384">
    <property type="entry name" value="FAD_FR"/>
    <property type="match status" value="1"/>
</dbReference>
<dbReference type="InterPro" id="IPR001433">
    <property type="entry name" value="OxRdtase_FAD/NAD-bd"/>
</dbReference>
<evidence type="ECO:0000259" key="21">
    <source>
        <dbReference type="PROSITE" id="PS50902"/>
    </source>
</evidence>
<feature type="binding site" evidence="20">
    <location>
        <begin position="459"/>
        <end position="462"/>
    </location>
    <ligand>
        <name>FAD</name>
        <dbReference type="ChEBI" id="CHEBI:57692"/>
    </ligand>
</feature>
<dbReference type="GO" id="GO:0050661">
    <property type="term" value="F:NADP binding"/>
    <property type="evidence" value="ECO:0007669"/>
    <property type="project" value="UniProtKB-UniRule"/>
</dbReference>
<keyword evidence="14 20" id="KW-0443">Lipid metabolism</keyword>
<dbReference type="InterPro" id="IPR017927">
    <property type="entry name" value="FAD-bd_FR_type"/>
</dbReference>
<feature type="binding site" evidence="20">
    <location>
        <position position="726"/>
    </location>
    <ligand>
        <name>FAD</name>
        <dbReference type="ChEBI" id="CHEBI:57692"/>
    </ligand>
</feature>
<dbReference type="Pfam" id="PF00667">
    <property type="entry name" value="FAD_binding_1"/>
    <property type="match status" value="1"/>
</dbReference>
<dbReference type="SUPFAM" id="SSF63380">
    <property type="entry name" value="Riboflavin synthase domain-like"/>
    <property type="match status" value="1"/>
</dbReference>
<keyword evidence="17 20" id="KW-1207">Sterol metabolism</keyword>
<keyword evidence="18 20" id="KW-0753">Steroid metabolism</keyword>
<comment type="caution">
    <text evidence="23">The sequence shown here is derived from an EMBL/GenBank/DDBJ whole genome shotgun (WGS) entry which is preliminary data.</text>
</comment>
<name>A0AAN6K177_9BASI</name>
<comment type="subcellular location">
    <subcellularLocation>
        <location evidence="20">Endoplasmic reticulum membrane</location>
        <topology evidence="20">Single-pass membrane protein</topology>
        <orientation evidence="20">Cytoplasmic side</orientation>
    </subcellularLocation>
    <subcellularLocation>
        <location evidence="20">Mitochondrion outer membrane</location>
        <topology evidence="20">Single-pass membrane protein</topology>
        <orientation evidence="20">Cytoplasmic side</orientation>
    </subcellularLocation>
    <subcellularLocation>
        <location evidence="20">Cell membrane</location>
        <topology evidence="20">Single-pass membrane protein</topology>
        <orientation evidence="20">Cytoplasmic side</orientation>
    </subcellularLocation>
</comment>
<keyword evidence="15 20" id="KW-0496">Mitochondrion</keyword>
<organism evidence="23 24">
    <name type="scientific">Tilletia horrida</name>
    <dbReference type="NCBI Taxonomy" id="155126"/>
    <lineage>
        <taxon>Eukaryota</taxon>
        <taxon>Fungi</taxon>
        <taxon>Dikarya</taxon>
        <taxon>Basidiomycota</taxon>
        <taxon>Ustilaginomycotina</taxon>
        <taxon>Exobasidiomycetes</taxon>
        <taxon>Tilletiales</taxon>
        <taxon>Tilletiaceae</taxon>
        <taxon>Tilletia</taxon>
    </lineage>
</organism>
<evidence type="ECO:0000256" key="19">
    <source>
        <dbReference type="ARBA" id="ARBA00049342"/>
    </source>
</evidence>
<dbReference type="Pfam" id="PF00175">
    <property type="entry name" value="NAD_binding_1"/>
    <property type="match status" value="1"/>
</dbReference>
<keyword evidence="16 20" id="KW-0472">Membrane</keyword>